<keyword evidence="8" id="KW-1185">Reference proteome</keyword>
<dbReference type="Pfam" id="PF04327">
    <property type="entry name" value="Peptidase_Prp"/>
    <property type="match status" value="1"/>
</dbReference>
<evidence type="ECO:0000313" key="7">
    <source>
        <dbReference type="EMBL" id="MFD1065382.1"/>
    </source>
</evidence>
<dbReference type="Gene3D" id="3.30.70.1490">
    <property type="entry name" value="Cysteine protease Prp"/>
    <property type="match status" value="1"/>
</dbReference>
<sequence>MIQITVFQSDNQVTAFEVTGHAESGPYGYDLVCAGVSAVTFGSVNAMMKLCDTDLDIDQGADDGGYLAVQLPANISSEKLEKLQWLVKGMIVSLETIEASYDEHVQLKFL</sequence>
<evidence type="ECO:0000256" key="5">
    <source>
        <dbReference type="ARBA" id="ARBA00044503"/>
    </source>
</evidence>
<dbReference type="SUPFAM" id="SSF118010">
    <property type="entry name" value="TM1457-like"/>
    <property type="match status" value="1"/>
</dbReference>
<evidence type="ECO:0000256" key="3">
    <source>
        <dbReference type="ARBA" id="ARBA00022801"/>
    </source>
</evidence>
<keyword evidence="2 7" id="KW-0645">Protease</keyword>
<dbReference type="PANTHER" id="PTHR39178">
    <property type="entry name" value="HYPOTHETICAL RIBOSOME-ASSOCIATED PROTEIN"/>
    <property type="match status" value="1"/>
</dbReference>
<dbReference type="InterPro" id="IPR007422">
    <property type="entry name" value="Peptidase_Prp"/>
</dbReference>
<evidence type="ECO:0000313" key="8">
    <source>
        <dbReference type="Proteomes" id="UP001597041"/>
    </source>
</evidence>
<protein>
    <recommendedName>
        <fullName evidence="6">Ribosomal processing cysteine protease Prp</fullName>
    </recommendedName>
</protein>
<accession>A0ABW3NCJ4</accession>
<dbReference type="GO" id="GO:0008233">
    <property type="term" value="F:peptidase activity"/>
    <property type="evidence" value="ECO:0007669"/>
    <property type="project" value="UniProtKB-KW"/>
</dbReference>
<dbReference type="CDD" id="cd16332">
    <property type="entry name" value="Prp-like"/>
    <property type="match status" value="1"/>
</dbReference>
<dbReference type="EMBL" id="JBHTKK010000003">
    <property type="protein sequence ID" value="MFD1065382.1"/>
    <property type="molecule type" value="Genomic_DNA"/>
</dbReference>
<comment type="caution">
    <text evidence="7">The sequence shown here is derived from an EMBL/GenBank/DDBJ whole genome shotgun (WGS) entry which is preliminary data.</text>
</comment>
<evidence type="ECO:0000256" key="2">
    <source>
        <dbReference type="ARBA" id="ARBA00022670"/>
    </source>
</evidence>
<gene>
    <name evidence="7" type="ORF">ACFQ19_05015</name>
</gene>
<evidence type="ECO:0000256" key="1">
    <source>
        <dbReference type="ARBA" id="ARBA00022517"/>
    </source>
</evidence>
<evidence type="ECO:0000256" key="4">
    <source>
        <dbReference type="ARBA" id="ARBA00022807"/>
    </source>
</evidence>
<dbReference type="Proteomes" id="UP001597041">
    <property type="component" value="Unassembled WGS sequence"/>
</dbReference>
<dbReference type="PANTHER" id="PTHR39178:SF1">
    <property type="entry name" value="RIBOSOMAL-PROCESSING CYSTEINE PROTEASE PRP"/>
    <property type="match status" value="1"/>
</dbReference>
<dbReference type="GO" id="GO:0006508">
    <property type="term" value="P:proteolysis"/>
    <property type="evidence" value="ECO:0007669"/>
    <property type="project" value="UniProtKB-KW"/>
</dbReference>
<keyword evidence="1" id="KW-0690">Ribosome biogenesis</keyword>
<dbReference type="RefSeq" id="WP_379591073.1">
    <property type="nucleotide sequence ID" value="NZ_JBHTKK010000003.1"/>
</dbReference>
<keyword evidence="4" id="KW-0788">Thiol protease</keyword>
<proteinExistence type="inferred from homology"/>
<evidence type="ECO:0000256" key="6">
    <source>
        <dbReference type="ARBA" id="ARBA00044538"/>
    </source>
</evidence>
<organism evidence="7 8">
    <name type="scientific">Oceanobacillus locisalsi</name>
    <dbReference type="NCBI Taxonomy" id="546107"/>
    <lineage>
        <taxon>Bacteria</taxon>
        <taxon>Bacillati</taxon>
        <taxon>Bacillota</taxon>
        <taxon>Bacilli</taxon>
        <taxon>Bacillales</taxon>
        <taxon>Bacillaceae</taxon>
        <taxon>Oceanobacillus</taxon>
    </lineage>
</organism>
<comment type="similarity">
    <text evidence="5">Belongs to the Prp family.</text>
</comment>
<keyword evidence="3" id="KW-0378">Hydrolase</keyword>
<reference evidence="8" key="1">
    <citation type="journal article" date="2019" name="Int. J. Syst. Evol. Microbiol.">
        <title>The Global Catalogue of Microorganisms (GCM) 10K type strain sequencing project: providing services to taxonomists for standard genome sequencing and annotation.</title>
        <authorList>
            <consortium name="The Broad Institute Genomics Platform"/>
            <consortium name="The Broad Institute Genome Sequencing Center for Infectious Disease"/>
            <person name="Wu L."/>
            <person name="Ma J."/>
        </authorList>
    </citation>
    <scope>NUCLEOTIDE SEQUENCE [LARGE SCALE GENOMIC DNA]</scope>
    <source>
        <strain evidence="8">CCUG 56608</strain>
    </source>
</reference>
<name>A0ABW3NCJ4_9BACI</name>
<dbReference type="InterPro" id="IPR036764">
    <property type="entry name" value="Peptidase_Prp_sf"/>
</dbReference>